<accession>A0A7W6CK59</accession>
<proteinExistence type="predicted"/>
<dbReference type="Proteomes" id="UP000548867">
    <property type="component" value="Unassembled WGS sequence"/>
</dbReference>
<evidence type="ECO:0000313" key="2">
    <source>
        <dbReference type="Proteomes" id="UP000548867"/>
    </source>
</evidence>
<sequence length="61" mass="7110">MRKFQVEDIGDFHYRQLMLLVKYGMAEAHIVVTRCKVAWPQTWDAVDRRSRGGIPRGVAIH</sequence>
<gene>
    <name evidence="1" type="ORF">GGR38_002900</name>
</gene>
<keyword evidence="2" id="KW-1185">Reference proteome</keyword>
<dbReference type="EMBL" id="JACIDX010000011">
    <property type="protein sequence ID" value="MBB3955943.1"/>
    <property type="molecule type" value="Genomic_DNA"/>
</dbReference>
<protein>
    <submittedName>
        <fullName evidence="1">Uncharacterized protein</fullName>
    </submittedName>
</protein>
<dbReference type="RefSeq" id="WP_183626710.1">
    <property type="nucleotide sequence ID" value="NZ_JACIDX010000011.1"/>
</dbReference>
<name>A0A7W6CK59_9SPHN</name>
<reference evidence="1 2" key="1">
    <citation type="submission" date="2020-08" db="EMBL/GenBank/DDBJ databases">
        <title>Genomic Encyclopedia of Type Strains, Phase IV (KMG-IV): sequencing the most valuable type-strain genomes for metagenomic binning, comparative biology and taxonomic classification.</title>
        <authorList>
            <person name="Goeker M."/>
        </authorList>
    </citation>
    <scope>NUCLEOTIDE SEQUENCE [LARGE SCALE GENOMIC DNA]</scope>
    <source>
        <strain evidence="1 2">DSM 27057</strain>
    </source>
</reference>
<dbReference type="AlphaFoldDB" id="A0A7W6CK59"/>
<evidence type="ECO:0000313" key="1">
    <source>
        <dbReference type="EMBL" id="MBB3955943.1"/>
    </source>
</evidence>
<comment type="caution">
    <text evidence="1">The sequence shown here is derived from an EMBL/GenBank/DDBJ whole genome shotgun (WGS) entry which is preliminary data.</text>
</comment>
<organism evidence="1 2">
    <name type="scientific">Novosphingobium sediminicola</name>
    <dbReference type="NCBI Taxonomy" id="563162"/>
    <lineage>
        <taxon>Bacteria</taxon>
        <taxon>Pseudomonadati</taxon>
        <taxon>Pseudomonadota</taxon>
        <taxon>Alphaproteobacteria</taxon>
        <taxon>Sphingomonadales</taxon>
        <taxon>Sphingomonadaceae</taxon>
        <taxon>Novosphingobium</taxon>
    </lineage>
</organism>